<evidence type="ECO:0000313" key="8">
    <source>
        <dbReference type="EMBL" id="KAJ8542148.1"/>
    </source>
</evidence>
<comment type="caution">
    <text evidence="8">The sequence shown here is derived from an EMBL/GenBank/DDBJ whole genome shotgun (WGS) entry which is preliminary data.</text>
</comment>
<protein>
    <recommendedName>
        <fullName evidence="7">HMA domain-containing protein</fullName>
    </recommendedName>
</protein>
<dbReference type="EMBL" id="JAJAGQ010000015">
    <property type="protein sequence ID" value="KAJ8542148.1"/>
    <property type="molecule type" value="Genomic_DNA"/>
</dbReference>
<dbReference type="InterPro" id="IPR006121">
    <property type="entry name" value="HMA_dom"/>
</dbReference>
<evidence type="ECO:0000256" key="6">
    <source>
        <dbReference type="SAM" id="MobiDB-lite"/>
    </source>
</evidence>
<evidence type="ECO:0000256" key="2">
    <source>
        <dbReference type="ARBA" id="ARBA00022481"/>
    </source>
</evidence>
<dbReference type="GO" id="GO:0046872">
    <property type="term" value="F:metal ion binding"/>
    <property type="evidence" value="ECO:0007669"/>
    <property type="project" value="UniProtKB-KW"/>
</dbReference>
<accession>A0A9Q1R5Y7</accession>
<dbReference type="CDD" id="cd00371">
    <property type="entry name" value="HMA"/>
    <property type="match status" value="1"/>
</dbReference>
<keyword evidence="3" id="KW-0479">Metal-binding</keyword>
<dbReference type="AlphaFoldDB" id="A0A9Q1R5Y7"/>
<dbReference type="OrthoDB" id="1295156at2759"/>
<organism evidence="8 9">
    <name type="scientific">Anisodus acutangulus</name>
    <dbReference type="NCBI Taxonomy" id="402998"/>
    <lineage>
        <taxon>Eukaryota</taxon>
        <taxon>Viridiplantae</taxon>
        <taxon>Streptophyta</taxon>
        <taxon>Embryophyta</taxon>
        <taxon>Tracheophyta</taxon>
        <taxon>Spermatophyta</taxon>
        <taxon>Magnoliopsida</taxon>
        <taxon>eudicotyledons</taxon>
        <taxon>Gunneridae</taxon>
        <taxon>Pentapetalae</taxon>
        <taxon>asterids</taxon>
        <taxon>lamiids</taxon>
        <taxon>Solanales</taxon>
        <taxon>Solanaceae</taxon>
        <taxon>Solanoideae</taxon>
        <taxon>Hyoscyameae</taxon>
        <taxon>Anisodus</taxon>
    </lineage>
</organism>
<feature type="region of interest" description="Disordered" evidence="6">
    <location>
        <begin position="88"/>
        <end position="110"/>
    </location>
</feature>
<keyword evidence="2" id="KW-0488">Methylation</keyword>
<dbReference type="PROSITE" id="PS50846">
    <property type="entry name" value="HMA_2"/>
    <property type="match status" value="1"/>
</dbReference>
<proteinExistence type="inferred from homology"/>
<dbReference type="GO" id="GO:0016020">
    <property type="term" value="C:membrane"/>
    <property type="evidence" value="ECO:0007669"/>
    <property type="project" value="UniProtKB-SubCell"/>
</dbReference>
<dbReference type="SUPFAM" id="SSF55008">
    <property type="entry name" value="HMA, heavy metal-associated domain"/>
    <property type="match status" value="1"/>
</dbReference>
<evidence type="ECO:0000313" key="9">
    <source>
        <dbReference type="Proteomes" id="UP001152561"/>
    </source>
</evidence>
<dbReference type="Proteomes" id="UP001152561">
    <property type="component" value="Unassembled WGS sequence"/>
</dbReference>
<evidence type="ECO:0000256" key="4">
    <source>
        <dbReference type="ARBA" id="ARBA00023289"/>
    </source>
</evidence>
<evidence type="ECO:0000256" key="1">
    <source>
        <dbReference type="ARBA" id="ARBA00004170"/>
    </source>
</evidence>
<dbReference type="Pfam" id="PF00403">
    <property type="entry name" value="HMA"/>
    <property type="match status" value="1"/>
</dbReference>
<dbReference type="InterPro" id="IPR036163">
    <property type="entry name" value="HMA_dom_sf"/>
</dbReference>
<evidence type="ECO:0000256" key="3">
    <source>
        <dbReference type="ARBA" id="ARBA00022723"/>
    </source>
</evidence>
<dbReference type="PANTHER" id="PTHR45868:SF93">
    <property type="entry name" value="OS12G0144600 PROTEIN"/>
    <property type="match status" value="1"/>
</dbReference>
<dbReference type="GO" id="GO:0009626">
    <property type="term" value="P:plant-type hypersensitive response"/>
    <property type="evidence" value="ECO:0007669"/>
    <property type="project" value="UniProtKB-KW"/>
</dbReference>
<name>A0A9Q1R5Y7_9SOLA</name>
<evidence type="ECO:0000259" key="7">
    <source>
        <dbReference type="PROSITE" id="PS50846"/>
    </source>
</evidence>
<feature type="region of interest" description="Disordered" evidence="6">
    <location>
        <begin position="126"/>
        <end position="165"/>
    </location>
</feature>
<keyword evidence="9" id="KW-1185">Reference proteome</keyword>
<dbReference type="Gene3D" id="3.30.70.100">
    <property type="match status" value="1"/>
</dbReference>
<sequence length="269" mass="31425">MEHQAPQPDCIIKIEAIGCCENCAKRVRKKLVRLEGVYSVEIDRERRWVYIAGDIELQSLMNYLTRRSVNPESVKLIYYCSKEARSDKHHAKNQTQYTPMENKSESPVENNLPKETYYQKNMASDHAKNIPSKDNCPMQNNNSKREGENYNQDSSHHHTRGDYDPNHYALRKDWVHKAENYIAQPQKQDQHPSDDCGCMNPSCDFHAWKRYEGRGSSSSSSHFDFDRVPRAAHMRSASARWLREDLPLFYGYLEPIMPLPRLPGQFPYI</sequence>
<gene>
    <name evidence="8" type="ORF">K7X08_017014</name>
</gene>
<feature type="compositionally biased region" description="Polar residues" evidence="6">
    <location>
        <begin position="93"/>
        <end position="109"/>
    </location>
</feature>
<keyword evidence="4" id="KW-0449">Lipoprotein</keyword>
<keyword evidence="4" id="KW-0636">Prenylation</keyword>
<feature type="domain" description="HMA" evidence="7">
    <location>
        <begin position="8"/>
        <end position="85"/>
    </location>
</feature>
<comment type="subcellular location">
    <subcellularLocation>
        <location evidence="1">Membrane</location>
        <topology evidence="1">Peripheral membrane protein</topology>
    </subcellularLocation>
</comment>
<comment type="similarity">
    <text evidence="5">Belongs to the HIPP family.</text>
</comment>
<feature type="compositionally biased region" description="Basic and acidic residues" evidence="6">
    <location>
        <begin position="143"/>
        <end position="165"/>
    </location>
</feature>
<reference evidence="9" key="1">
    <citation type="journal article" date="2023" name="Proc. Natl. Acad. Sci. U.S.A.">
        <title>Genomic and structural basis for evolution of tropane alkaloid biosynthesis.</title>
        <authorList>
            <person name="Wanga Y.-J."/>
            <person name="Taina T."/>
            <person name="Yua J.-Y."/>
            <person name="Lia J."/>
            <person name="Xua B."/>
            <person name="Chenc J."/>
            <person name="D'Auriad J.C."/>
            <person name="Huanga J.-P."/>
            <person name="Huanga S.-X."/>
        </authorList>
    </citation>
    <scope>NUCLEOTIDE SEQUENCE [LARGE SCALE GENOMIC DNA]</scope>
    <source>
        <strain evidence="9">cv. KIB-2019</strain>
    </source>
</reference>
<evidence type="ECO:0000256" key="5">
    <source>
        <dbReference type="ARBA" id="ARBA00024045"/>
    </source>
</evidence>
<dbReference type="PANTHER" id="PTHR45868">
    <property type="entry name" value="HEAVY METAL-ASSOCIATED ISOPRENYLATED PLANT PROTEIN 33-RELATED"/>
    <property type="match status" value="1"/>
</dbReference>